<protein>
    <submittedName>
        <fullName evidence="2">Uncharacterized protein</fullName>
    </submittedName>
</protein>
<dbReference type="PANTHER" id="PTHR31462:SF5">
    <property type="entry name" value="ENDOSOMAL_LYSOSOMAL PROTON CHANNEL TMEM175"/>
    <property type="match status" value="1"/>
</dbReference>
<gene>
    <name evidence="2" type="ORF">M9458_011380</name>
</gene>
<keyword evidence="1" id="KW-1133">Transmembrane helix</keyword>
<dbReference type="EMBL" id="JAMKFB020000005">
    <property type="protein sequence ID" value="KAL0193084.1"/>
    <property type="molecule type" value="Genomic_DNA"/>
</dbReference>
<keyword evidence="1" id="KW-0812">Transmembrane</keyword>
<dbReference type="AlphaFoldDB" id="A0ABD0R3I8"/>
<dbReference type="PANTHER" id="PTHR31462">
    <property type="entry name" value="ENDOSOMAL/LYSOSOMAL POTASSIUM CHANNEL TMEM175"/>
    <property type="match status" value="1"/>
</dbReference>
<evidence type="ECO:0000313" key="3">
    <source>
        <dbReference type="Proteomes" id="UP001529510"/>
    </source>
</evidence>
<proteinExistence type="predicted"/>
<evidence type="ECO:0000313" key="2">
    <source>
        <dbReference type="EMBL" id="KAL0193084.1"/>
    </source>
</evidence>
<comment type="caution">
    <text evidence="2">The sequence shown here is derived from an EMBL/GenBank/DDBJ whole genome shotgun (WGS) entry which is preliminary data.</text>
</comment>
<keyword evidence="1" id="KW-0472">Membrane</keyword>
<evidence type="ECO:0000256" key="1">
    <source>
        <dbReference type="SAM" id="Phobius"/>
    </source>
</evidence>
<sequence>MATFPNNILGILLFCACVMVIGLIQALIVLYGFGRPFLLNDQIQMSENQAYYKRRILEVIMRVPI</sequence>
<organism evidence="2 3">
    <name type="scientific">Cirrhinus mrigala</name>
    <name type="common">Mrigala</name>
    <dbReference type="NCBI Taxonomy" id="683832"/>
    <lineage>
        <taxon>Eukaryota</taxon>
        <taxon>Metazoa</taxon>
        <taxon>Chordata</taxon>
        <taxon>Craniata</taxon>
        <taxon>Vertebrata</taxon>
        <taxon>Euteleostomi</taxon>
        <taxon>Actinopterygii</taxon>
        <taxon>Neopterygii</taxon>
        <taxon>Teleostei</taxon>
        <taxon>Ostariophysi</taxon>
        <taxon>Cypriniformes</taxon>
        <taxon>Cyprinidae</taxon>
        <taxon>Labeoninae</taxon>
        <taxon>Labeonini</taxon>
        <taxon>Cirrhinus</taxon>
    </lineage>
</organism>
<name>A0ABD0R3I8_CIRMR</name>
<reference evidence="2 3" key="1">
    <citation type="submission" date="2024-05" db="EMBL/GenBank/DDBJ databases">
        <title>Genome sequencing and assembly of Indian major carp, Cirrhinus mrigala (Hamilton, 1822).</title>
        <authorList>
            <person name="Mohindra V."/>
            <person name="Chowdhury L.M."/>
            <person name="Lal K."/>
            <person name="Jena J.K."/>
        </authorList>
    </citation>
    <scope>NUCLEOTIDE SEQUENCE [LARGE SCALE GENOMIC DNA]</scope>
    <source>
        <strain evidence="2">CM1030</strain>
        <tissue evidence="2">Blood</tissue>
    </source>
</reference>
<accession>A0ABD0R3I8</accession>
<keyword evidence="3" id="KW-1185">Reference proteome</keyword>
<feature type="non-terminal residue" evidence="2">
    <location>
        <position position="65"/>
    </location>
</feature>
<dbReference type="Proteomes" id="UP001529510">
    <property type="component" value="Unassembled WGS sequence"/>
</dbReference>
<feature type="transmembrane region" description="Helical" evidence="1">
    <location>
        <begin position="6"/>
        <end position="33"/>
    </location>
</feature>